<feature type="compositionally biased region" description="Polar residues" evidence="2">
    <location>
        <begin position="83"/>
        <end position="94"/>
    </location>
</feature>
<sequence length="682" mass="76007">MARTKTNRHSLTMPIQETARIALKESDSSSTNERSNPQQWHQSQSQERKPSIARSDMQWEGTTDHRPNTPGSPKSSPLSSPPQHTTSSVATPSRNDSRDPPKSIFGNLNAAKSGAHIAEVPIRKIHQDSVSSSDERRPSRTKSTPDLRAANVSEPIPDLPPIDPWSQYSQNSQTSREGHKIPRRPVNQPAAIAIPKPVASRTFGPGSPIVDHDSKKAGRRFFGIKRGTTGRNEDSGAHSKPGTPVLPKAADIPYPKPRSRDHSIGRNPSPFVEHDDVTAIPQAMLKDQRSQSFRDGPGSVLFQNLSKGAGKAAAGLNKTRRWLGGAANSHLHHHNNNSNTGSKAAPIPWSKQEPIPNYQALNLTLPLAKQTRVTRIAKRLEDSKDKTEFWMPALPWRCIDYLNFNGCEAEGLYRVPGSDREIKLWWQRFDQEHDINLFDQEGLYDVNVIGSLFKMWLRNLPEPILSEAIQDELIAKYDDQKQAPGELKEILSKLSPWNYYLLFAITCHLSLLNAYEEKNKMSLNNLFICVGPGLRMKQRCFTWLVGDWRSCWTGCTTEKEALEDEYRVLDGDFLPANDIKERKDSSSSVASNEAVTPPSEVAAKPQSVEPVTHATATGRRKENRPPRLTSGRSKDDTYLMVNRPAHQDLLSTSVAHGRSNSHIPELDLPGKMSPIFAPDATE</sequence>
<feature type="region of interest" description="Disordered" evidence="2">
    <location>
        <begin position="1"/>
        <end position="273"/>
    </location>
</feature>
<keyword evidence="5" id="KW-1185">Reference proteome</keyword>
<comment type="caution">
    <text evidence="4">The sequence shown here is derived from an EMBL/GenBank/DDBJ whole genome shotgun (WGS) entry which is preliminary data.</text>
</comment>
<evidence type="ECO:0000256" key="1">
    <source>
        <dbReference type="ARBA" id="ARBA00022468"/>
    </source>
</evidence>
<dbReference type="OrthoDB" id="185175at2759"/>
<dbReference type="AlphaFoldDB" id="A0A8H3IH07"/>
<dbReference type="GO" id="GO:0007165">
    <property type="term" value="P:signal transduction"/>
    <property type="evidence" value="ECO:0007669"/>
    <property type="project" value="InterPro"/>
</dbReference>
<evidence type="ECO:0000313" key="4">
    <source>
        <dbReference type="EMBL" id="CAF9915395.1"/>
    </source>
</evidence>
<feature type="compositionally biased region" description="Polar residues" evidence="2">
    <location>
        <begin position="166"/>
        <end position="175"/>
    </location>
</feature>
<feature type="domain" description="Rho-GAP" evidence="3">
    <location>
        <begin position="378"/>
        <end position="580"/>
    </location>
</feature>
<dbReference type="Gene3D" id="1.10.555.10">
    <property type="entry name" value="Rho GTPase activation protein"/>
    <property type="match status" value="1"/>
</dbReference>
<evidence type="ECO:0000313" key="5">
    <source>
        <dbReference type="Proteomes" id="UP000664169"/>
    </source>
</evidence>
<dbReference type="EMBL" id="CAJPDQ010000010">
    <property type="protein sequence ID" value="CAF9915395.1"/>
    <property type="molecule type" value="Genomic_DNA"/>
</dbReference>
<organism evidence="4 5">
    <name type="scientific">Gomphillus americanus</name>
    <dbReference type="NCBI Taxonomy" id="1940652"/>
    <lineage>
        <taxon>Eukaryota</taxon>
        <taxon>Fungi</taxon>
        <taxon>Dikarya</taxon>
        <taxon>Ascomycota</taxon>
        <taxon>Pezizomycotina</taxon>
        <taxon>Lecanoromycetes</taxon>
        <taxon>OSLEUM clade</taxon>
        <taxon>Ostropomycetidae</taxon>
        <taxon>Ostropales</taxon>
        <taxon>Graphidaceae</taxon>
        <taxon>Gomphilloideae</taxon>
        <taxon>Gomphillus</taxon>
    </lineage>
</organism>
<accession>A0A8H3IH07</accession>
<dbReference type="SMART" id="SM00324">
    <property type="entry name" value="RhoGAP"/>
    <property type="match status" value="1"/>
</dbReference>
<dbReference type="Proteomes" id="UP000664169">
    <property type="component" value="Unassembled WGS sequence"/>
</dbReference>
<feature type="region of interest" description="Disordered" evidence="2">
    <location>
        <begin position="580"/>
        <end position="682"/>
    </location>
</feature>
<reference evidence="4" key="1">
    <citation type="submission" date="2021-03" db="EMBL/GenBank/DDBJ databases">
        <authorList>
            <person name="Tagirdzhanova G."/>
        </authorList>
    </citation>
    <scope>NUCLEOTIDE SEQUENCE</scope>
</reference>
<name>A0A8H3IH07_9LECA</name>
<dbReference type="InterPro" id="IPR008936">
    <property type="entry name" value="Rho_GTPase_activation_prot"/>
</dbReference>
<dbReference type="InterPro" id="IPR050729">
    <property type="entry name" value="Rho-GAP"/>
</dbReference>
<protein>
    <recommendedName>
        <fullName evidence="3">Rho-GAP domain-containing protein</fullName>
    </recommendedName>
</protein>
<dbReference type="PROSITE" id="PS50238">
    <property type="entry name" value="RHOGAP"/>
    <property type="match status" value="1"/>
</dbReference>
<feature type="compositionally biased region" description="Polar residues" evidence="2">
    <location>
        <begin position="28"/>
        <end position="45"/>
    </location>
</feature>
<feature type="compositionally biased region" description="Basic and acidic residues" evidence="2">
    <location>
        <begin position="121"/>
        <end position="138"/>
    </location>
</feature>
<proteinExistence type="predicted"/>
<evidence type="ECO:0000256" key="2">
    <source>
        <dbReference type="SAM" id="MobiDB-lite"/>
    </source>
</evidence>
<dbReference type="SUPFAM" id="SSF48350">
    <property type="entry name" value="GTPase activation domain, GAP"/>
    <property type="match status" value="1"/>
</dbReference>
<dbReference type="GO" id="GO:0005938">
    <property type="term" value="C:cell cortex"/>
    <property type="evidence" value="ECO:0007669"/>
    <property type="project" value="UniProtKB-ARBA"/>
</dbReference>
<feature type="compositionally biased region" description="Polar residues" evidence="2">
    <location>
        <begin position="649"/>
        <end position="662"/>
    </location>
</feature>
<evidence type="ECO:0000259" key="3">
    <source>
        <dbReference type="PROSITE" id="PS50238"/>
    </source>
</evidence>
<dbReference type="CDD" id="cd00159">
    <property type="entry name" value="RhoGAP"/>
    <property type="match status" value="1"/>
</dbReference>
<dbReference type="PANTHER" id="PTHR23176:SF125">
    <property type="entry name" value="GTPASE ACTIVATOR (BEM2), PUTATIVE (AFU_ORTHOLOGUE AFUA_7G04450)-RELATED"/>
    <property type="match status" value="1"/>
</dbReference>
<dbReference type="PANTHER" id="PTHR23176">
    <property type="entry name" value="RHO/RAC/CDC GTPASE-ACTIVATING PROTEIN"/>
    <property type="match status" value="1"/>
</dbReference>
<dbReference type="GO" id="GO:0005096">
    <property type="term" value="F:GTPase activator activity"/>
    <property type="evidence" value="ECO:0007669"/>
    <property type="project" value="UniProtKB-KW"/>
</dbReference>
<gene>
    <name evidence="4" type="ORF">GOMPHAMPRED_000740</name>
</gene>
<feature type="compositionally biased region" description="Low complexity" evidence="2">
    <location>
        <begin position="71"/>
        <end position="82"/>
    </location>
</feature>
<dbReference type="Pfam" id="PF00620">
    <property type="entry name" value="RhoGAP"/>
    <property type="match status" value="1"/>
</dbReference>
<dbReference type="InterPro" id="IPR000198">
    <property type="entry name" value="RhoGAP_dom"/>
</dbReference>
<keyword evidence="1" id="KW-0343">GTPase activation</keyword>